<accession>A0ABX0QB15</accession>
<keyword evidence="2" id="KW-1185">Reference proteome</keyword>
<dbReference type="Pfam" id="PF04237">
    <property type="entry name" value="YjbR"/>
    <property type="match status" value="1"/>
</dbReference>
<sequence>MTFDELRDYCLSKPATTESLPFDEFTLVFKVAGKMFALSDIEARPMRVSLKCDPERAVELREVHEAIQPAFHMNKTHWNTVTSDGSLRDSLIRELIDHSYERVVAGLPKASREALSGAA</sequence>
<dbReference type="PANTHER" id="PTHR35145">
    <property type="entry name" value="CYTOPLASMIC PROTEIN-RELATED"/>
    <property type="match status" value="1"/>
</dbReference>
<gene>
    <name evidence="1" type="ORF">F7231_04870</name>
</gene>
<dbReference type="InterPro" id="IPR007351">
    <property type="entry name" value="YjbR"/>
</dbReference>
<dbReference type="Proteomes" id="UP000606008">
    <property type="component" value="Unassembled WGS sequence"/>
</dbReference>
<dbReference type="PANTHER" id="PTHR35145:SF1">
    <property type="entry name" value="CYTOPLASMIC PROTEIN"/>
    <property type="match status" value="1"/>
</dbReference>
<comment type="caution">
    <text evidence="1">The sequence shown here is derived from an EMBL/GenBank/DDBJ whole genome shotgun (WGS) entry which is preliminary data.</text>
</comment>
<organism evidence="1 2">
    <name type="scientific">Fibrivirga algicola</name>
    <dbReference type="NCBI Taxonomy" id="2950420"/>
    <lineage>
        <taxon>Bacteria</taxon>
        <taxon>Pseudomonadati</taxon>
        <taxon>Bacteroidota</taxon>
        <taxon>Cytophagia</taxon>
        <taxon>Cytophagales</taxon>
        <taxon>Spirosomataceae</taxon>
        <taxon>Fibrivirga</taxon>
    </lineage>
</organism>
<dbReference type="SUPFAM" id="SSF142906">
    <property type="entry name" value="YjbR-like"/>
    <property type="match status" value="1"/>
</dbReference>
<dbReference type="EMBL" id="WAEL01000001">
    <property type="protein sequence ID" value="NID09491.1"/>
    <property type="molecule type" value="Genomic_DNA"/>
</dbReference>
<name>A0ABX0QB15_9BACT</name>
<dbReference type="RefSeq" id="WP_085414433.1">
    <property type="nucleotide sequence ID" value="NZ_WAEL01000001.1"/>
</dbReference>
<dbReference type="InterPro" id="IPR038056">
    <property type="entry name" value="YjbR-like_sf"/>
</dbReference>
<protein>
    <submittedName>
        <fullName evidence="1">MmcQ/YjbR family DNA-binding protein</fullName>
    </submittedName>
</protein>
<reference evidence="1" key="1">
    <citation type="submission" date="2024-05" db="EMBL/GenBank/DDBJ databases">
        <authorList>
            <person name="Jung D.-H."/>
        </authorList>
    </citation>
    <scope>NUCLEOTIDE SEQUENCE</scope>
    <source>
        <strain evidence="1">JA-25</strain>
    </source>
</reference>
<dbReference type="GO" id="GO:0003677">
    <property type="term" value="F:DNA binding"/>
    <property type="evidence" value="ECO:0007669"/>
    <property type="project" value="UniProtKB-KW"/>
</dbReference>
<dbReference type="InterPro" id="IPR058532">
    <property type="entry name" value="YjbR/MT2646/Rv2570-like"/>
</dbReference>
<proteinExistence type="predicted"/>
<evidence type="ECO:0000313" key="2">
    <source>
        <dbReference type="Proteomes" id="UP000606008"/>
    </source>
</evidence>
<dbReference type="Gene3D" id="3.90.1150.30">
    <property type="match status" value="1"/>
</dbReference>
<evidence type="ECO:0000313" key="1">
    <source>
        <dbReference type="EMBL" id="NID09491.1"/>
    </source>
</evidence>
<keyword evidence="1" id="KW-0238">DNA-binding</keyword>